<keyword evidence="3" id="KW-1185">Reference proteome</keyword>
<dbReference type="Proteomes" id="UP000507245">
    <property type="component" value="Unassembled WGS sequence"/>
</dbReference>
<evidence type="ECO:0000313" key="2">
    <source>
        <dbReference type="EMBL" id="CAB4321749.1"/>
    </source>
</evidence>
<accession>A0A6J5Y7B6</accession>
<dbReference type="EMBL" id="CAEKKB010000008">
    <property type="protein sequence ID" value="CAB4321749.1"/>
    <property type="molecule type" value="Genomic_DNA"/>
</dbReference>
<gene>
    <name evidence="2" type="ORF">ORAREDHAP_LOCUS51010</name>
</gene>
<reference evidence="3" key="1">
    <citation type="journal article" date="2020" name="Genome Biol.">
        <title>Gamete binning: chromosome-level and haplotype-resolved genome assembly enabled by high-throughput single-cell sequencing of gamete genomes.</title>
        <authorList>
            <person name="Campoy J.A."/>
            <person name="Sun H."/>
            <person name="Goel M."/>
            <person name="Jiao W.-B."/>
            <person name="Folz-Donahue K."/>
            <person name="Wang N."/>
            <person name="Rubio M."/>
            <person name="Liu C."/>
            <person name="Kukat C."/>
            <person name="Ruiz D."/>
            <person name="Huettel B."/>
            <person name="Schneeberger K."/>
        </authorList>
    </citation>
    <scope>NUCLEOTIDE SEQUENCE [LARGE SCALE GENOMIC DNA]</scope>
    <source>
        <strain evidence="3">cv. Rojo Pasion</strain>
    </source>
</reference>
<dbReference type="AlphaFoldDB" id="A0A6J5Y7B6"/>
<feature type="region of interest" description="Disordered" evidence="1">
    <location>
        <begin position="108"/>
        <end position="178"/>
    </location>
</feature>
<feature type="compositionally biased region" description="Basic and acidic residues" evidence="1">
    <location>
        <begin position="138"/>
        <end position="150"/>
    </location>
</feature>
<evidence type="ECO:0000313" key="3">
    <source>
        <dbReference type="Proteomes" id="UP000507245"/>
    </source>
</evidence>
<name>A0A6J5Y7B6_PRUAR</name>
<proteinExistence type="predicted"/>
<organism evidence="2 3">
    <name type="scientific">Prunus armeniaca</name>
    <name type="common">Apricot</name>
    <name type="synonym">Armeniaca vulgaris</name>
    <dbReference type="NCBI Taxonomy" id="36596"/>
    <lineage>
        <taxon>Eukaryota</taxon>
        <taxon>Viridiplantae</taxon>
        <taxon>Streptophyta</taxon>
        <taxon>Embryophyta</taxon>
        <taxon>Tracheophyta</taxon>
        <taxon>Spermatophyta</taxon>
        <taxon>Magnoliopsida</taxon>
        <taxon>eudicotyledons</taxon>
        <taxon>Gunneridae</taxon>
        <taxon>Pentapetalae</taxon>
        <taxon>rosids</taxon>
        <taxon>fabids</taxon>
        <taxon>Rosales</taxon>
        <taxon>Rosaceae</taxon>
        <taxon>Amygdaloideae</taxon>
        <taxon>Amygdaleae</taxon>
        <taxon>Prunus</taxon>
    </lineage>
</organism>
<sequence length="178" mass="19663">MHRDYEIPEETLPQPFDIRKQDMQSDTGKLLLSSSPGDILTDVHTVEQPAVSTSCLQSDEVPESNLNAVCSVGERSTCASLYGPVTPTKGIDPIENEARLMADTPALHRPKRCYMSPDDNSTSSPNKLVRLPPRSRSLKFDTPVKNKNVEDEVPDMGCTSIDNDSLDILPEDLLQSHE</sequence>
<evidence type="ECO:0000256" key="1">
    <source>
        <dbReference type="SAM" id="MobiDB-lite"/>
    </source>
</evidence>
<protein>
    <submittedName>
        <fullName evidence="2">Uncharacterized protein</fullName>
    </submittedName>
</protein>
<dbReference type="OrthoDB" id="341730at2759"/>